<evidence type="ECO:0000256" key="6">
    <source>
        <dbReference type="ARBA" id="ARBA00022989"/>
    </source>
</evidence>
<dbReference type="GO" id="GO:0033214">
    <property type="term" value="P:siderophore-iron import into cell"/>
    <property type="evidence" value="ECO:0007669"/>
    <property type="project" value="TreeGrafter"/>
</dbReference>
<gene>
    <name evidence="9" type="ORF">FPZ52_15140</name>
</gene>
<comment type="subcellular location">
    <subcellularLocation>
        <location evidence="1">Cell membrane</location>
        <topology evidence="1">Multi-pass membrane protein</topology>
    </subcellularLocation>
</comment>
<accession>A0A5B8J2Q7</accession>
<dbReference type="OrthoDB" id="9811975at2"/>
<keyword evidence="5 8" id="KW-0812">Transmembrane</keyword>
<dbReference type="RefSeq" id="WP_146366464.1">
    <property type="nucleotide sequence ID" value="NZ_CP042264.1"/>
</dbReference>
<dbReference type="InterPro" id="IPR037294">
    <property type="entry name" value="ABC_BtuC-like"/>
</dbReference>
<dbReference type="EMBL" id="CP042264">
    <property type="protein sequence ID" value="QDY71048.1"/>
    <property type="molecule type" value="Genomic_DNA"/>
</dbReference>
<keyword evidence="4" id="KW-1003">Cell membrane</keyword>
<evidence type="ECO:0000256" key="1">
    <source>
        <dbReference type="ARBA" id="ARBA00004651"/>
    </source>
</evidence>
<proteinExistence type="inferred from homology"/>
<keyword evidence="7 8" id="KW-0472">Membrane</keyword>
<evidence type="ECO:0000256" key="4">
    <source>
        <dbReference type="ARBA" id="ARBA00022475"/>
    </source>
</evidence>
<dbReference type="GO" id="GO:0022857">
    <property type="term" value="F:transmembrane transporter activity"/>
    <property type="evidence" value="ECO:0007669"/>
    <property type="project" value="InterPro"/>
</dbReference>
<reference evidence="9 10" key="1">
    <citation type="submission" date="2019-07" db="EMBL/GenBank/DDBJ databases">
        <title>Litoreibacter alkalisoli sp. nov., isolated from saline-alkaline soil.</title>
        <authorList>
            <person name="Wang S."/>
            <person name="Xu L."/>
            <person name="Xing Y.-T."/>
            <person name="Sun J.-Q."/>
        </authorList>
    </citation>
    <scope>NUCLEOTIDE SEQUENCE [LARGE SCALE GENOMIC DNA]</scope>
    <source>
        <strain evidence="9 10">LN3S51</strain>
        <plasmid evidence="9 10">unnamed3</plasmid>
    </source>
</reference>
<evidence type="ECO:0000256" key="3">
    <source>
        <dbReference type="ARBA" id="ARBA00022448"/>
    </source>
</evidence>
<evidence type="ECO:0000256" key="7">
    <source>
        <dbReference type="ARBA" id="ARBA00023136"/>
    </source>
</evidence>
<sequence>MTFLRIICIIACLLACAMVLSLHAGLRLYSPDQVWQALQGGQTPEDLIIRTLRVPRTLIGACVGAMLGLSGLLMQGATRNPLAEPGLLGVNSGAALAVVILMVTVGVTGLSGIAAAAGVGALLTVIAVFLMTSLGGRGMDPTTVLLTGVTFAAMFGAITNLLLLVDEAAMETLLFWLAGGFADRSLFLLWLGVPVLVTGTASALALSTALDVLRTDDASAAAVGVPVLRIRLASLALAALLAAAAVAMAGPIAFLGLVAPHIARRLCADATEHRKLIILSLLTGALLAVTADIVARIIVAPGEAPITTVLAVVGVPALISLLRRSRVVTA</sequence>
<dbReference type="Proteomes" id="UP000318483">
    <property type="component" value="Plasmid unnamed3"/>
</dbReference>
<keyword evidence="6 8" id="KW-1133">Transmembrane helix</keyword>
<evidence type="ECO:0000256" key="5">
    <source>
        <dbReference type="ARBA" id="ARBA00022692"/>
    </source>
</evidence>
<evidence type="ECO:0000313" key="9">
    <source>
        <dbReference type="EMBL" id="QDY71048.1"/>
    </source>
</evidence>
<protein>
    <submittedName>
        <fullName evidence="9">Iron ABC transporter permease</fullName>
    </submittedName>
</protein>
<dbReference type="InterPro" id="IPR000522">
    <property type="entry name" value="ABC_transptr_permease_BtuC"/>
</dbReference>
<dbReference type="Pfam" id="PF01032">
    <property type="entry name" value="FecCD"/>
    <property type="match status" value="1"/>
</dbReference>
<feature type="transmembrane region" description="Helical" evidence="8">
    <location>
        <begin position="304"/>
        <end position="322"/>
    </location>
</feature>
<dbReference type="GO" id="GO:0005886">
    <property type="term" value="C:plasma membrane"/>
    <property type="evidence" value="ECO:0007669"/>
    <property type="project" value="UniProtKB-SubCell"/>
</dbReference>
<keyword evidence="9" id="KW-0614">Plasmid</keyword>
<feature type="transmembrane region" description="Helical" evidence="8">
    <location>
        <begin position="276"/>
        <end position="298"/>
    </location>
</feature>
<comment type="similarity">
    <text evidence="2">Belongs to the binding-protein-dependent transport system permease family. FecCD subfamily.</text>
</comment>
<dbReference type="PANTHER" id="PTHR30472">
    <property type="entry name" value="FERRIC ENTEROBACTIN TRANSPORT SYSTEM PERMEASE PROTEIN"/>
    <property type="match status" value="1"/>
</dbReference>
<organism evidence="9 10">
    <name type="scientific">Qingshengfaniella alkalisoli</name>
    <dbReference type="NCBI Taxonomy" id="2599296"/>
    <lineage>
        <taxon>Bacteria</taxon>
        <taxon>Pseudomonadati</taxon>
        <taxon>Pseudomonadota</taxon>
        <taxon>Alphaproteobacteria</taxon>
        <taxon>Rhodobacterales</taxon>
        <taxon>Paracoccaceae</taxon>
        <taxon>Qingshengfaniella</taxon>
    </lineage>
</organism>
<dbReference type="CDD" id="cd06550">
    <property type="entry name" value="TM_ABC_iron-siderophores_like"/>
    <property type="match status" value="1"/>
</dbReference>
<geneLocation type="plasmid" evidence="9 10">
    <name>unnamed3</name>
</geneLocation>
<evidence type="ECO:0000256" key="8">
    <source>
        <dbReference type="SAM" id="Phobius"/>
    </source>
</evidence>
<feature type="transmembrane region" description="Helical" evidence="8">
    <location>
        <begin position="86"/>
        <end position="107"/>
    </location>
</feature>
<dbReference type="SUPFAM" id="SSF81345">
    <property type="entry name" value="ABC transporter involved in vitamin B12 uptake, BtuC"/>
    <property type="match status" value="1"/>
</dbReference>
<dbReference type="KEGG" id="lit:FPZ52_15140"/>
<dbReference type="AlphaFoldDB" id="A0A5B8J2Q7"/>
<feature type="transmembrane region" description="Helical" evidence="8">
    <location>
        <begin position="144"/>
        <end position="165"/>
    </location>
</feature>
<feature type="transmembrane region" description="Helical" evidence="8">
    <location>
        <begin position="113"/>
        <end position="132"/>
    </location>
</feature>
<keyword evidence="3" id="KW-0813">Transport</keyword>
<feature type="transmembrane region" description="Helical" evidence="8">
    <location>
        <begin position="243"/>
        <end position="264"/>
    </location>
</feature>
<dbReference type="PANTHER" id="PTHR30472:SF1">
    <property type="entry name" value="FE(3+) DICITRATE TRANSPORT SYSTEM PERMEASE PROTEIN FECC-RELATED"/>
    <property type="match status" value="1"/>
</dbReference>
<evidence type="ECO:0000313" key="10">
    <source>
        <dbReference type="Proteomes" id="UP000318483"/>
    </source>
</evidence>
<feature type="transmembrane region" description="Helical" evidence="8">
    <location>
        <begin position="185"/>
        <end position="206"/>
    </location>
</feature>
<keyword evidence="10" id="KW-1185">Reference proteome</keyword>
<evidence type="ECO:0000256" key="2">
    <source>
        <dbReference type="ARBA" id="ARBA00007935"/>
    </source>
</evidence>
<dbReference type="Gene3D" id="1.10.3470.10">
    <property type="entry name" value="ABC transporter involved in vitamin B12 uptake, BtuC"/>
    <property type="match status" value="1"/>
</dbReference>
<name>A0A5B8J2Q7_9RHOB</name>
<feature type="transmembrane region" description="Helical" evidence="8">
    <location>
        <begin position="57"/>
        <end position="74"/>
    </location>
</feature>